<name>A0A7M5XC55_9CNID</name>
<dbReference type="PANTHER" id="PTHR12959:SF11">
    <property type="entry name" value="GPI TRANSAMIDASE COMPONENT PIG-T"/>
    <property type="match status" value="1"/>
</dbReference>
<organism evidence="3 4">
    <name type="scientific">Clytia hemisphaerica</name>
    <dbReference type="NCBI Taxonomy" id="252671"/>
    <lineage>
        <taxon>Eukaryota</taxon>
        <taxon>Metazoa</taxon>
        <taxon>Cnidaria</taxon>
        <taxon>Hydrozoa</taxon>
        <taxon>Hydroidolina</taxon>
        <taxon>Leptothecata</taxon>
        <taxon>Obeliida</taxon>
        <taxon>Clytiidae</taxon>
        <taxon>Clytia</taxon>
    </lineage>
</organism>
<dbReference type="InterPro" id="IPR007245">
    <property type="entry name" value="PIG-T"/>
</dbReference>
<evidence type="ECO:0008006" key="5">
    <source>
        <dbReference type="Google" id="ProtNLM"/>
    </source>
</evidence>
<proteinExistence type="predicted"/>
<keyword evidence="4" id="KW-1185">Reference proteome</keyword>
<evidence type="ECO:0000313" key="3">
    <source>
        <dbReference type="EnsemblMetazoa" id="CLYHEMP021005.1"/>
    </source>
</evidence>
<dbReference type="Proteomes" id="UP000594262">
    <property type="component" value="Unplaced"/>
</dbReference>
<keyword evidence="1" id="KW-1133">Transmembrane helix</keyword>
<evidence type="ECO:0000256" key="1">
    <source>
        <dbReference type="SAM" id="Phobius"/>
    </source>
</evidence>
<evidence type="ECO:0000313" key="4">
    <source>
        <dbReference type="Proteomes" id="UP000594262"/>
    </source>
</evidence>
<dbReference type="Pfam" id="PF04113">
    <property type="entry name" value="Gpi16"/>
    <property type="match status" value="2"/>
</dbReference>
<dbReference type="GeneID" id="136808440"/>
<dbReference type="PANTHER" id="PTHR12959">
    <property type="entry name" value="GPI TRANSAMIDASE COMPONENT PIG-T-RELATED"/>
    <property type="match status" value="1"/>
</dbReference>
<evidence type="ECO:0000256" key="2">
    <source>
        <dbReference type="SAM" id="SignalP"/>
    </source>
</evidence>
<reference evidence="3" key="1">
    <citation type="submission" date="2021-01" db="UniProtKB">
        <authorList>
            <consortium name="EnsemblMetazoa"/>
        </authorList>
    </citation>
    <scope>IDENTIFICATION</scope>
</reference>
<dbReference type="EnsemblMetazoa" id="CLYHEMT021005.1">
    <property type="protein sequence ID" value="CLYHEMP021005.1"/>
    <property type="gene ID" value="CLYHEMG021005"/>
</dbReference>
<dbReference type="RefSeq" id="XP_066921077.1">
    <property type="nucleotide sequence ID" value="XM_067064976.1"/>
</dbReference>
<feature type="signal peptide" evidence="2">
    <location>
        <begin position="1"/>
        <end position="22"/>
    </location>
</feature>
<dbReference type="OrthoDB" id="331263at2759"/>
<keyword evidence="1" id="KW-0812">Transmembrane</keyword>
<protein>
    <recommendedName>
        <fullName evidence="5">GPI transamidase component PIG-T</fullName>
    </recommendedName>
</protein>
<dbReference type="AlphaFoldDB" id="A0A7M5XC55"/>
<feature type="transmembrane region" description="Helical" evidence="1">
    <location>
        <begin position="520"/>
        <end position="543"/>
    </location>
</feature>
<sequence>MENLNIIFLLVILLFDKQECAPSDVYDEELSIKQLQSGHVYSQFQFVTTWNVNVFEQQIPPHYNFFPKSFGEILSKFGIVELHFSMTQGRWRHNKWGYPLDSAPTGVELWVWFHPNLNSSVVDKNWSGLVHSLSGQFCSSINFISKAETTSPEFSFKPLGVWPEDTLSPRQHLRYATIPRETVCTENLTPWKKMLPCGNSGGVGLASLLNAVKLYDSSYHSLAVHLRSVCQAGDCSKLALEYKQSVASVFDPHHRGFNGGWNLRSLFGGVITSRCPLARNSQVIIHTDKIDGLNPNHFEKKIISVSGKDVEYAVFDLTKKDLVKFPFDVQVKMKNRATVTDLKSSYILVHKYTTGYGEEYGGSTCIVRNTHAHKNITLSYLDVIPYFARVYLHTLKLQVNGVQIKPDNLKYTPCYHRERPAKLEFLFTIPPQSDVTISIQFEKIFQDWMQHPPDSHHGFYMSSSVISGIVPFHEELVETIPSLHHSMFRERFGTTSDEMVFRRIYSEPLLLRIPSPDFSMPYNVICLTCTVIAIGFGSIYNLTTRTFQVEEVKEKRTLKEKILGLFRKTETLENEEEENSDG</sequence>
<accession>A0A7M5XC55</accession>
<keyword evidence="1" id="KW-0472">Membrane</keyword>
<dbReference type="GO" id="GO:0016255">
    <property type="term" value="P:attachment of GPI anchor to protein"/>
    <property type="evidence" value="ECO:0007669"/>
    <property type="project" value="InterPro"/>
</dbReference>
<feature type="chain" id="PRO_5029774877" description="GPI transamidase component PIG-T" evidence="2">
    <location>
        <begin position="23"/>
        <end position="582"/>
    </location>
</feature>
<dbReference type="GO" id="GO:0042765">
    <property type="term" value="C:GPI-anchor transamidase complex"/>
    <property type="evidence" value="ECO:0007669"/>
    <property type="project" value="InterPro"/>
</dbReference>
<keyword evidence="2" id="KW-0732">Signal</keyword>